<feature type="compositionally biased region" description="Low complexity" evidence="1">
    <location>
        <begin position="353"/>
        <end position="379"/>
    </location>
</feature>
<gene>
    <name evidence="2" type="primary">LOC123130948</name>
</gene>
<reference evidence="2" key="2">
    <citation type="submission" date="2018-10" db="UniProtKB">
        <authorList>
            <consortium name="EnsemblPlants"/>
        </authorList>
    </citation>
    <scope>IDENTIFICATION</scope>
</reference>
<feature type="region of interest" description="Disordered" evidence="1">
    <location>
        <begin position="185"/>
        <end position="221"/>
    </location>
</feature>
<name>A0A3B6NUP1_WHEAT</name>
<dbReference type="Gramene" id="TraesPARA_EIv1.0_1963950.1">
    <property type="protein sequence ID" value="TraesPARA_EIv1.0_1963950.1.CDS"/>
    <property type="gene ID" value="TraesPARA_EIv1.0_1963950"/>
</dbReference>
<dbReference type="PaxDb" id="4565-Traes_6AL_471D0064F.1"/>
<dbReference type="RefSeq" id="XP_044406670.1">
    <property type="nucleotide sequence ID" value="XM_044550735.1"/>
</dbReference>
<reference evidence="2" key="1">
    <citation type="submission" date="2018-08" db="EMBL/GenBank/DDBJ databases">
        <authorList>
            <person name="Rossello M."/>
        </authorList>
    </citation>
    <scope>NUCLEOTIDE SEQUENCE [LARGE SCALE GENOMIC DNA]</scope>
    <source>
        <strain evidence="2">cv. Chinese Spring</strain>
    </source>
</reference>
<organism evidence="2">
    <name type="scientific">Triticum aestivum</name>
    <name type="common">Wheat</name>
    <dbReference type="NCBI Taxonomy" id="4565"/>
    <lineage>
        <taxon>Eukaryota</taxon>
        <taxon>Viridiplantae</taxon>
        <taxon>Streptophyta</taxon>
        <taxon>Embryophyta</taxon>
        <taxon>Tracheophyta</taxon>
        <taxon>Spermatophyta</taxon>
        <taxon>Magnoliopsida</taxon>
        <taxon>Liliopsida</taxon>
        <taxon>Poales</taxon>
        <taxon>Poaceae</taxon>
        <taxon>BOP clade</taxon>
        <taxon>Pooideae</taxon>
        <taxon>Triticodae</taxon>
        <taxon>Triticeae</taxon>
        <taxon>Triticinae</taxon>
        <taxon>Triticum</taxon>
    </lineage>
</organism>
<dbReference type="EnsemblPlants" id="TraesCS6A02G300300.2">
    <property type="protein sequence ID" value="TraesCS6A02G300300.2"/>
    <property type="gene ID" value="TraesCS6A02G300300"/>
</dbReference>
<feature type="region of interest" description="Disordered" evidence="1">
    <location>
        <begin position="344"/>
        <end position="379"/>
    </location>
</feature>
<dbReference type="InterPro" id="IPR039928">
    <property type="entry name" value="LNK"/>
</dbReference>
<dbReference type="Gramene" id="TraesJAG6A03G03368340.1">
    <property type="protein sequence ID" value="TraesJAG6A03G03368340.1"/>
    <property type="gene ID" value="TraesJAG6A03G03368340"/>
</dbReference>
<dbReference type="GO" id="GO:0007623">
    <property type="term" value="P:circadian rhythm"/>
    <property type="evidence" value="ECO:0007669"/>
    <property type="project" value="InterPro"/>
</dbReference>
<dbReference type="PANTHER" id="PTHR33334">
    <property type="entry name" value="PROTEIN LNK1"/>
    <property type="match status" value="1"/>
</dbReference>
<feature type="compositionally biased region" description="Low complexity" evidence="1">
    <location>
        <begin position="186"/>
        <end position="197"/>
    </location>
</feature>
<accession>A0A3B6NUP1</accession>
<dbReference type="Gramene" id="TraesCS6A03G0788300.2">
    <property type="protein sequence ID" value="TraesCS6A03G0788300.2.CDS"/>
    <property type="gene ID" value="TraesCS6A03G0788300"/>
</dbReference>
<dbReference type="STRING" id="4565.A0A3B6NUP1"/>
<dbReference type="PANTHER" id="PTHR33334:SF3">
    <property type="entry name" value="PROTEIN LNK1"/>
    <property type="match status" value="1"/>
</dbReference>
<dbReference type="OrthoDB" id="618331at2759"/>
<dbReference type="Proteomes" id="UP000019116">
    <property type="component" value="Chromosome 6A"/>
</dbReference>
<dbReference type="AlphaFoldDB" id="A0A3B6NUP1"/>
<evidence type="ECO:0000256" key="1">
    <source>
        <dbReference type="SAM" id="MobiDB-lite"/>
    </source>
</evidence>
<dbReference type="Gramene" id="TraesRN6A0100767700.2">
    <property type="protein sequence ID" value="TraesRN6A0100767700.2"/>
    <property type="gene ID" value="TraesRN6A0100767700"/>
</dbReference>
<sequence>MRAPAGRRRGSQPRDEAAHFVMSDLALSDDHAMLLHGHGRGESKIYPGHRAVFSANPRAVQGGGANESPRQTRSSCAQAIWKNDAALLPMSAEAKLFSPDGYAGIRNVSGVFCSQEGGHIDAVPAQDDQHKSRESDLLLFDWPELDDLEDLDTDLRKLDSAFELGIDYFDHPMWSSICSPDVQLVPSSHSDNPHPSNVANDQQLSWKKGKDTPLNSSSSSVEIEHFPGLSDADLLCPFDFHDMLVPTSSSVMCNDEIIMSSSAARSSIMCNDESIMSSSAARSGADDLVSAYVSTKNSQPRATPDMILDEMAGNPLEMYFPPLATCEQPQVPMSGTASTLAGDGALNGAAMHSGSNGRRSSGGVRENARPSSVPEAAPVPVRHLGFQKLQEGMNQLDVGTKACIRDALYRLAYSVEQRHQAVEQNVGSSAANRLSTSSVWAETERSPMDRSVAQLLLQKPLDRRTANRAA</sequence>
<protein>
    <submittedName>
        <fullName evidence="2">Uncharacterized protein</fullName>
    </submittedName>
</protein>
<dbReference type="Gramene" id="TraesSTA6A03G03365810.1">
    <property type="protein sequence ID" value="TraesSTA6A03G03365810.1"/>
    <property type="gene ID" value="TraesSTA6A03G03365810"/>
</dbReference>
<keyword evidence="3" id="KW-1185">Reference proteome</keyword>
<evidence type="ECO:0000313" key="3">
    <source>
        <dbReference type="Proteomes" id="UP000019116"/>
    </source>
</evidence>
<dbReference type="GO" id="GO:0006355">
    <property type="term" value="P:regulation of DNA-templated transcription"/>
    <property type="evidence" value="ECO:0007669"/>
    <property type="project" value="InterPro"/>
</dbReference>
<dbReference type="Gramene" id="TraesCS6A02G300300.2">
    <property type="protein sequence ID" value="TraesCS6A02G300300.2"/>
    <property type="gene ID" value="TraesCS6A02G300300"/>
</dbReference>
<dbReference type="Gramene" id="TraesNOR6A03G03408820.1">
    <property type="protein sequence ID" value="TraesNOR6A03G03408820.1"/>
    <property type="gene ID" value="TraesNOR6A03G03408820"/>
</dbReference>
<evidence type="ECO:0000313" key="2">
    <source>
        <dbReference type="EnsemblPlants" id="TraesCS6A02G300300.2"/>
    </source>
</evidence>
<dbReference type="GeneID" id="123130948"/>
<proteinExistence type="predicted"/>
<dbReference type="Gramene" id="TraesLAC6A03G03331980.1">
    <property type="protein sequence ID" value="TraesLAC6A03G03331980.1"/>
    <property type="gene ID" value="TraesLAC6A03G03331980"/>
</dbReference>